<feature type="compositionally biased region" description="Acidic residues" evidence="1">
    <location>
        <begin position="1"/>
        <end position="17"/>
    </location>
</feature>
<sequence length="43" mass="4973">MRNDGEEDDSDDEENEPGADRGFDERMALEEKDEKGECEDVEH</sequence>
<organism evidence="2 3">
    <name type="scientific">Poriferisphaera corsica</name>
    <dbReference type="NCBI Taxonomy" id="2528020"/>
    <lineage>
        <taxon>Bacteria</taxon>
        <taxon>Pseudomonadati</taxon>
        <taxon>Planctomycetota</taxon>
        <taxon>Phycisphaerae</taxon>
        <taxon>Phycisphaerales</taxon>
        <taxon>Phycisphaeraceae</taxon>
        <taxon>Poriferisphaera</taxon>
    </lineage>
</organism>
<accession>A0A517YZ77</accession>
<dbReference type="AlphaFoldDB" id="A0A517YZ77"/>
<feature type="region of interest" description="Disordered" evidence="1">
    <location>
        <begin position="1"/>
        <end position="43"/>
    </location>
</feature>
<evidence type="ECO:0000256" key="1">
    <source>
        <dbReference type="SAM" id="MobiDB-lite"/>
    </source>
</evidence>
<evidence type="ECO:0000313" key="2">
    <source>
        <dbReference type="EMBL" id="QDU35538.1"/>
    </source>
</evidence>
<keyword evidence="3" id="KW-1185">Reference proteome</keyword>
<dbReference type="KEGG" id="pcor:KS4_36210"/>
<gene>
    <name evidence="2" type="ORF">KS4_36210</name>
</gene>
<dbReference type="Proteomes" id="UP000317369">
    <property type="component" value="Chromosome"/>
</dbReference>
<name>A0A517YZ77_9BACT</name>
<reference evidence="2 3" key="1">
    <citation type="submission" date="2019-02" db="EMBL/GenBank/DDBJ databases">
        <title>Deep-cultivation of Planctomycetes and their phenomic and genomic characterization uncovers novel biology.</title>
        <authorList>
            <person name="Wiegand S."/>
            <person name="Jogler M."/>
            <person name="Boedeker C."/>
            <person name="Pinto D."/>
            <person name="Vollmers J."/>
            <person name="Rivas-Marin E."/>
            <person name="Kohn T."/>
            <person name="Peeters S.H."/>
            <person name="Heuer A."/>
            <person name="Rast P."/>
            <person name="Oberbeckmann S."/>
            <person name="Bunk B."/>
            <person name="Jeske O."/>
            <person name="Meyerdierks A."/>
            <person name="Storesund J.E."/>
            <person name="Kallscheuer N."/>
            <person name="Luecker S."/>
            <person name="Lage O.M."/>
            <person name="Pohl T."/>
            <person name="Merkel B.J."/>
            <person name="Hornburger P."/>
            <person name="Mueller R.-W."/>
            <person name="Bruemmer F."/>
            <person name="Labrenz M."/>
            <person name="Spormann A.M."/>
            <person name="Op den Camp H."/>
            <person name="Overmann J."/>
            <person name="Amann R."/>
            <person name="Jetten M.S.M."/>
            <person name="Mascher T."/>
            <person name="Medema M.H."/>
            <person name="Devos D.P."/>
            <person name="Kaster A.-K."/>
            <person name="Ovreas L."/>
            <person name="Rohde M."/>
            <person name="Galperin M.Y."/>
            <person name="Jogler C."/>
        </authorList>
    </citation>
    <scope>NUCLEOTIDE SEQUENCE [LARGE SCALE GENOMIC DNA]</scope>
    <source>
        <strain evidence="2 3">KS4</strain>
    </source>
</reference>
<feature type="compositionally biased region" description="Basic and acidic residues" evidence="1">
    <location>
        <begin position="18"/>
        <end position="35"/>
    </location>
</feature>
<evidence type="ECO:0000313" key="3">
    <source>
        <dbReference type="Proteomes" id="UP000317369"/>
    </source>
</evidence>
<dbReference type="EMBL" id="CP036425">
    <property type="protein sequence ID" value="QDU35538.1"/>
    <property type="molecule type" value="Genomic_DNA"/>
</dbReference>
<protein>
    <submittedName>
        <fullName evidence="2">Uncharacterized protein</fullName>
    </submittedName>
</protein>
<proteinExistence type="predicted"/>